<evidence type="ECO:0000259" key="5">
    <source>
        <dbReference type="Pfam" id="PF05598"/>
    </source>
</evidence>
<dbReference type="Pfam" id="PF01609">
    <property type="entry name" value="DDE_Tnp_1"/>
    <property type="match status" value="1"/>
</dbReference>
<evidence type="ECO:0000313" key="6">
    <source>
        <dbReference type="EMBL" id="VAV96792.1"/>
    </source>
</evidence>
<protein>
    <submittedName>
        <fullName evidence="6">Mobile element protein</fullName>
    </submittedName>
</protein>
<dbReference type="InterPro" id="IPR047959">
    <property type="entry name" value="Transpos_IS5"/>
</dbReference>
<proteinExistence type="predicted"/>
<dbReference type="InterPro" id="IPR008490">
    <property type="entry name" value="Transposase_InsH_N"/>
</dbReference>
<feature type="domain" description="Transposase InsH N-terminal" evidence="5">
    <location>
        <begin position="17"/>
        <end position="110"/>
    </location>
</feature>
<dbReference type="GO" id="GO:0004803">
    <property type="term" value="F:transposase activity"/>
    <property type="evidence" value="ECO:0007669"/>
    <property type="project" value="InterPro"/>
</dbReference>
<dbReference type="Pfam" id="PF05598">
    <property type="entry name" value="DUF772"/>
    <property type="match status" value="1"/>
</dbReference>
<feature type="non-terminal residue" evidence="6">
    <location>
        <position position="287"/>
    </location>
</feature>
<keyword evidence="3" id="KW-0233">DNA recombination</keyword>
<evidence type="ECO:0000256" key="2">
    <source>
        <dbReference type="ARBA" id="ARBA00023125"/>
    </source>
</evidence>
<dbReference type="NCBIfam" id="NF033581">
    <property type="entry name" value="transpos_IS5_4"/>
    <property type="match status" value="1"/>
</dbReference>
<keyword evidence="2" id="KW-0238">DNA-binding</keyword>
<dbReference type="EMBL" id="UOED01000110">
    <property type="protein sequence ID" value="VAV96792.1"/>
    <property type="molecule type" value="Genomic_DNA"/>
</dbReference>
<accession>A0A3B0RZ98</accession>
<reference evidence="6" key="1">
    <citation type="submission" date="2018-06" db="EMBL/GenBank/DDBJ databases">
        <authorList>
            <person name="Zhirakovskaya E."/>
        </authorList>
    </citation>
    <scope>NUCLEOTIDE SEQUENCE</scope>
</reference>
<feature type="domain" description="Transposase IS4-like" evidence="4">
    <location>
        <begin position="138"/>
        <end position="287"/>
    </location>
</feature>
<gene>
    <name evidence="6" type="ORF">MNBD_ALPHA02-1196</name>
</gene>
<dbReference type="PANTHER" id="PTHR35604:SF2">
    <property type="entry name" value="TRANSPOSASE INSH FOR INSERTION SEQUENCE ELEMENT IS5A-RELATED"/>
    <property type="match status" value="1"/>
</dbReference>
<dbReference type="GO" id="GO:0006313">
    <property type="term" value="P:DNA transposition"/>
    <property type="evidence" value="ECO:0007669"/>
    <property type="project" value="InterPro"/>
</dbReference>
<organism evidence="6">
    <name type="scientific">hydrothermal vent metagenome</name>
    <dbReference type="NCBI Taxonomy" id="652676"/>
    <lineage>
        <taxon>unclassified sequences</taxon>
        <taxon>metagenomes</taxon>
        <taxon>ecological metagenomes</taxon>
    </lineage>
</organism>
<evidence type="ECO:0000259" key="4">
    <source>
        <dbReference type="Pfam" id="PF01609"/>
    </source>
</evidence>
<dbReference type="PANTHER" id="PTHR35604">
    <property type="entry name" value="TRANSPOSASE INSH FOR INSERTION SEQUENCE ELEMENT IS5A-RELATED"/>
    <property type="match status" value="1"/>
</dbReference>
<evidence type="ECO:0000256" key="3">
    <source>
        <dbReference type="ARBA" id="ARBA00023172"/>
    </source>
</evidence>
<dbReference type="GO" id="GO:0003677">
    <property type="term" value="F:DNA binding"/>
    <property type="evidence" value="ECO:0007669"/>
    <property type="project" value="UniProtKB-KW"/>
</dbReference>
<dbReference type="AlphaFoldDB" id="A0A3B0RZ98"/>
<name>A0A3B0RZ98_9ZZZZ</name>
<evidence type="ECO:0000256" key="1">
    <source>
        <dbReference type="ARBA" id="ARBA00003544"/>
    </source>
</evidence>
<dbReference type="InterPro" id="IPR002559">
    <property type="entry name" value="Transposase_11"/>
</dbReference>
<sequence length="287" mass="32867">MDQQSFSSLDYAHKKKRTKREIFLGEMDAVVPWGRLEALISPHYTKPRKGRPQMPLTVMLRIYFLQQWYGLSDPGAEEALYDIYSMRNFAGLELGRDAIPDETTILNFRHLLEKHNLTKALFEVVKCYLEEHSLLMRGGTIMDATLIAASPSTKNRGGKRDPEMSQSKKGNQWYFGMKAHIGVDARSGLVHTIKTTTGKVHDAKLTGDLIRPDDRVVFGDKGYVSDKRKRVARADGICWAVKDKRKRGHSLSASQKKRNKKHGSVRAKVEHVFRVIKCQFGYRKVRY</sequence>
<comment type="function">
    <text evidence="1">Involved in the transposition of the insertion sequence IS5.</text>
</comment>